<evidence type="ECO:0000256" key="5">
    <source>
        <dbReference type="ARBA" id="ARBA00022741"/>
    </source>
</evidence>
<comment type="caution">
    <text evidence="13">The sequence shown here is derived from an EMBL/GenBank/DDBJ whole genome shotgun (WGS) entry which is preliminary data.</text>
</comment>
<dbReference type="InterPro" id="IPR017871">
    <property type="entry name" value="ABC_transporter-like_CS"/>
</dbReference>
<keyword evidence="2" id="KW-0813">Transport</keyword>
<keyword evidence="3" id="KW-1003">Cell membrane</keyword>
<feature type="transmembrane region" description="Helical" evidence="10">
    <location>
        <begin position="58"/>
        <end position="81"/>
    </location>
</feature>
<dbReference type="GO" id="GO:0005886">
    <property type="term" value="C:plasma membrane"/>
    <property type="evidence" value="ECO:0007669"/>
    <property type="project" value="UniProtKB-SubCell"/>
</dbReference>
<feature type="transmembrane region" description="Helical" evidence="10">
    <location>
        <begin position="125"/>
        <end position="145"/>
    </location>
</feature>
<dbReference type="Gene3D" id="3.40.50.300">
    <property type="entry name" value="P-loop containing nucleotide triphosphate hydrolases"/>
    <property type="match status" value="2"/>
</dbReference>
<evidence type="ECO:0000256" key="7">
    <source>
        <dbReference type="ARBA" id="ARBA00022989"/>
    </source>
</evidence>
<evidence type="ECO:0000313" key="13">
    <source>
        <dbReference type="EMBL" id="OAA66375.1"/>
    </source>
</evidence>
<keyword evidence="6" id="KW-0067">ATP-binding</keyword>
<dbReference type="STRING" id="1081108.A0A167YJ04"/>
<dbReference type="Gene3D" id="1.20.1560.10">
    <property type="entry name" value="ABC transporter type 1, transmembrane domain"/>
    <property type="match status" value="2"/>
</dbReference>
<feature type="transmembrane region" description="Helical" evidence="10">
    <location>
        <begin position="93"/>
        <end position="113"/>
    </location>
</feature>
<dbReference type="GO" id="GO:0140359">
    <property type="term" value="F:ABC-type transporter activity"/>
    <property type="evidence" value="ECO:0007669"/>
    <property type="project" value="InterPro"/>
</dbReference>
<dbReference type="PANTHER" id="PTHR24223:SF399">
    <property type="entry name" value="ABC TRANSPORTER ATNG"/>
    <property type="match status" value="1"/>
</dbReference>
<dbReference type="InterPro" id="IPR036640">
    <property type="entry name" value="ABC1_TM_sf"/>
</dbReference>
<feature type="transmembrane region" description="Helical" evidence="10">
    <location>
        <begin position="483"/>
        <end position="508"/>
    </location>
</feature>
<feature type="transmembrane region" description="Helical" evidence="10">
    <location>
        <begin position="985"/>
        <end position="1004"/>
    </location>
</feature>
<dbReference type="PANTHER" id="PTHR24223">
    <property type="entry name" value="ATP-BINDING CASSETTE SUB-FAMILY C"/>
    <property type="match status" value="1"/>
</dbReference>
<keyword evidence="5" id="KW-0547">Nucleotide-binding</keyword>
<feature type="domain" description="ABC transmembrane type-1" evidence="12">
    <location>
        <begin position="276"/>
        <end position="546"/>
    </location>
</feature>
<evidence type="ECO:0000259" key="12">
    <source>
        <dbReference type="PROSITE" id="PS50929"/>
    </source>
</evidence>
<dbReference type="EMBL" id="AZHF01000013">
    <property type="protein sequence ID" value="OAA66375.1"/>
    <property type="molecule type" value="Genomic_DNA"/>
</dbReference>
<dbReference type="InterPro" id="IPR044726">
    <property type="entry name" value="ABCC_6TM_D2"/>
</dbReference>
<feature type="transmembrane region" description="Helical" evidence="10">
    <location>
        <begin position="28"/>
        <end position="46"/>
    </location>
</feature>
<proteinExistence type="predicted"/>
<keyword evidence="7 10" id="KW-1133">Transmembrane helix</keyword>
<dbReference type="SUPFAM" id="SSF52540">
    <property type="entry name" value="P-loop containing nucleoside triphosphate hydrolases"/>
    <property type="match status" value="2"/>
</dbReference>
<accession>A0A167YJ04</accession>
<evidence type="ECO:0000313" key="14">
    <source>
        <dbReference type="Proteomes" id="UP000076881"/>
    </source>
</evidence>
<reference evidence="13 14" key="1">
    <citation type="journal article" date="2016" name="Genome Biol. Evol.">
        <title>Divergent and convergent evolution of fungal pathogenicity.</title>
        <authorList>
            <person name="Shang Y."/>
            <person name="Xiao G."/>
            <person name="Zheng P."/>
            <person name="Cen K."/>
            <person name="Zhan S."/>
            <person name="Wang C."/>
        </authorList>
    </citation>
    <scope>NUCLEOTIDE SEQUENCE [LARGE SCALE GENOMIC DNA]</scope>
    <source>
        <strain evidence="13 14">RCEF 1005</strain>
    </source>
</reference>
<evidence type="ECO:0000256" key="1">
    <source>
        <dbReference type="ARBA" id="ARBA00004651"/>
    </source>
</evidence>
<feature type="transmembrane region" description="Helical" evidence="10">
    <location>
        <begin position="863"/>
        <end position="891"/>
    </location>
</feature>
<protein>
    <submittedName>
        <fullName evidence="13">ABC transporter, transmembrane domain, type 1</fullName>
    </submittedName>
</protein>
<dbReference type="Pfam" id="PF00005">
    <property type="entry name" value="ABC_tran"/>
    <property type="match status" value="2"/>
</dbReference>
<name>A0A167YJ04_CORDF</name>
<keyword evidence="8 10" id="KW-0472">Membrane</keyword>
<dbReference type="InterPro" id="IPR027417">
    <property type="entry name" value="P-loop_NTPase"/>
</dbReference>
<dbReference type="GO" id="GO:0016887">
    <property type="term" value="F:ATP hydrolysis activity"/>
    <property type="evidence" value="ECO:0007669"/>
    <property type="project" value="InterPro"/>
</dbReference>
<organism evidence="13 14">
    <name type="scientific">Akanthomyces lecanii RCEF 1005</name>
    <dbReference type="NCBI Taxonomy" id="1081108"/>
    <lineage>
        <taxon>Eukaryota</taxon>
        <taxon>Fungi</taxon>
        <taxon>Dikarya</taxon>
        <taxon>Ascomycota</taxon>
        <taxon>Pezizomycotina</taxon>
        <taxon>Sordariomycetes</taxon>
        <taxon>Hypocreomycetidae</taxon>
        <taxon>Hypocreales</taxon>
        <taxon>Cordycipitaceae</taxon>
        <taxon>Akanthomyces</taxon>
        <taxon>Cordyceps confragosa</taxon>
    </lineage>
</organism>
<dbReference type="InterPro" id="IPR050173">
    <property type="entry name" value="ABC_transporter_C-like"/>
</dbReference>
<feature type="transmembrane region" description="Helical" evidence="10">
    <location>
        <begin position="520"/>
        <end position="538"/>
    </location>
</feature>
<dbReference type="Pfam" id="PF00664">
    <property type="entry name" value="ABC_membrane"/>
    <property type="match status" value="2"/>
</dbReference>
<dbReference type="Proteomes" id="UP000076881">
    <property type="component" value="Unassembled WGS sequence"/>
</dbReference>
<evidence type="ECO:0000256" key="3">
    <source>
        <dbReference type="ARBA" id="ARBA00022475"/>
    </source>
</evidence>
<evidence type="ECO:0000256" key="2">
    <source>
        <dbReference type="ARBA" id="ARBA00022448"/>
    </source>
</evidence>
<dbReference type="PROSITE" id="PS00211">
    <property type="entry name" value="ABC_TRANSPORTER_1"/>
    <property type="match status" value="1"/>
</dbReference>
<feature type="transmembrane region" description="Helical" evidence="10">
    <location>
        <begin position="403"/>
        <end position="425"/>
    </location>
</feature>
<feature type="region of interest" description="Disordered" evidence="9">
    <location>
        <begin position="799"/>
        <end position="854"/>
    </location>
</feature>
<dbReference type="OrthoDB" id="4865934at2759"/>
<feature type="domain" description="ABC transporter" evidence="11">
    <location>
        <begin position="593"/>
        <end position="819"/>
    </location>
</feature>
<evidence type="ECO:0000256" key="6">
    <source>
        <dbReference type="ARBA" id="ARBA00022840"/>
    </source>
</evidence>
<sequence length="1424" mass="156291">MSSLARLDALFGPQLAGHFDFTILFEHAMLWLVPTGILILVTPMYLKRLAHAERQVRPGTLLWIKVACGLALVGIQATSIALWHDTDYFRSKVTVSACAMSLVASICTLAILAITHSYSLRPSSFLSVFLSVTMIFDIAMARSYFLRNTLGALAALQVCVVLLKFLLVIFEEVPKRSLYHSRHLQSTVSAETASGFWNRSFFIWLNPLLVFGWFNNFTLDNLPSIGDEFASDKLFDHFQPYWANVSKSSKYSLIIALLSGLKWQFSQVLIPRLSFVGFTIGQPFLLQRTVEAVSRGNIDINTAGGLIGACALIYIGIAMSRTLFEHWEYRVVTCIRGILIVAIYDKMLRLKVDDLESSAAVTLMSTDVDGIEQLISLAYESWTCVIQLALGIWLLYRFVGPACFLIVIPTLVTFLGSLITAKVIANIRAAGNAETQKRVAATSNILAQMKSIKGMGLSGAMTAFIAYKRAIELKVAMRERYSVLWVFAFGAINYTITPALVFAGAYFWTRADNKMTISEVFTILAILSISTNPLISLFRSITKWAAGAASIGRIYNYLMLEELHDPRDAPCRADVTADSEEKSFTPERKPFAVEFNGVSVTAPLAGPILRDISLQIPWGSLAMMWGPIGCGKTTLLNAILGEQELNTGTVSVGSKNVACCSQETWIPNTTIQEAVVGQLPLDLTRYRAVIRACALDVDIADLPDGDKTKTGSGGCNLSGGQRQRLSLARAAYTEEEIIVVDDGFSSVDPDTAGTIFQRLFGPSGMVRNWNCTIIMTTNRLELLDYAHQIYQFTKDGRIVQQDPNESDGSADGHESSDNEDSAASPAQPGLEAGDGEDPDMPQVQAKDGEIPDESNGKAGDFSLYSYFLGSAGYIVLIGWLMLAMTAAVGEWSPVIYLRVWYSESPDNPYPFIGYGAFSVLCIILNVSSGAYYFTFIFKKANKALHERLLHAVMGATPQYLSETDSGALLNRFGQDISLITRKLSILVNQFVFLSCTILVEMAIIAAGSAYVVPVMALLLALLAIIQVFYLRSSRQLRQIELESSAALFTLFVEASEGVQHIRSFGWQQHFRRKLYTKLDRSQKPTYLLYCIQRWLTLSLDITSAVTSIVLVSVTTSLPSKTTSAAVGLAMLGLMDFSATANLFIQGWTSVETGLGAVRRIKLFAMNTPQEKDTLSGPPVPDSWPSAGKLDFNSLTATYKTTDGTEHKAVDNLTVTISGGQKVGLMGRTGSGKSTVLSAILRMVDCTGSVSIDGRDTRTVPRELLRSRITTITQDGLRLKAPLRFNMYPFDGERPSDDEIVEALRSVCIWAHVAARGGLDANYSAMRFSTSQKQLVFIARGILHQAKTGNKIVMIDEVTSSMATDAEPELQRLIDVSFNGCTILVVSHRPESFQTADGVLRLKSGQLDTVLRRRSNGDLVEVATQ</sequence>
<feature type="transmembrane region" description="Helical" evidence="10">
    <location>
        <begin position="911"/>
        <end position="937"/>
    </location>
</feature>
<evidence type="ECO:0000259" key="11">
    <source>
        <dbReference type="PROSITE" id="PS50893"/>
    </source>
</evidence>
<dbReference type="PROSITE" id="PS50893">
    <property type="entry name" value="ABC_TRANSPORTER_2"/>
    <property type="match status" value="2"/>
</dbReference>
<evidence type="ECO:0000256" key="10">
    <source>
        <dbReference type="SAM" id="Phobius"/>
    </source>
</evidence>
<evidence type="ECO:0000256" key="4">
    <source>
        <dbReference type="ARBA" id="ARBA00022692"/>
    </source>
</evidence>
<dbReference type="CDD" id="cd18580">
    <property type="entry name" value="ABC_6TM_ABCC_D2"/>
    <property type="match status" value="1"/>
</dbReference>
<keyword evidence="14" id="KW-1185">Reference proteome</keyword>
<dbReference type="PROSITE" id="PS50929">
    <property type="entry name" value="ABC_TM1F"/>
    <property type="match status" value="2"/>
</dbReference>
<evidence type="ECO:0000256" key="9">
    <source>
        <dbReference type="SAM" id="MobiDB-lite"/>
    </source>
</evidence>
<evidence type="ECO:0000256" key="8">
    <source>
        <dbReference type="ARBA" id="ARBA00023136"/>
    </source>
</evidence>
<feature type="transmembrane region" description="Helical" evidence="10">
    <location>
        <begin position="298"/>
        <end position="315"/>
    </location>
</feature>
<dbReference type="GO" id="GO:0005524">
    <property type="term" value="F:ATP binding"/>
    <property type="evidence" value="ECO:0007669"/>
    <property type="project" value="UniProtKB-KW"/>
</dbReference>
<feature type="transmembrane region" description="Helical" evidence="10">
    <location>
        <begin position="1010"/>
        <end position="1030"/>
    </location>
</feature>
<feature type="transmembrane region" description="Helical" evidence="10">
    <location>
        <begin position="151"/>
        <end position="170"/>
    </location>
</feature>
<feature type="domain" description="ABC transporter" evidence="11">
    <location>
        <begin position="1189"/>
        <end position="1422"/>
    </location>
</feature>
<dbReference type="SMART" id="SM00382">
    <property type="entry name" value="AAA"/>
    <property type="match status" value="2"/>
</dbReference>
<comment type="subcellular location">
    <subcellularLocation>
        <location evidence="1">Cell membrane</location>
        <topology evidence="1">Multi-pass membrane protein</topology>
    </subcellularLocation>
</comment>
<dbReference type="InterPro" id="IPR011527">
    <property type="entry name" value="ABC1_TM_dom"/>
</dbReference>
<keyword evidence="4 10" id="KW-0812">Transmembrane</keyword>
<dbReference type="InterPro" id="IPR003593">
    <property type="entry name" value="AAA+_ATPase"/>
</dbReference>
<feature type="domain" description="ABC transmembrane type-1" evidence="12">
    <location>
        <begin position="867"/>
        <end position="1152"/>
    </location>
</feature>
<dbReference type="InterPro" id="IPR003439">
    <property type="entry name" value="ABC_transporter-like_ATP-bd"/>
</dbReference>
<dbReference type="SUPFAM" id="SSF90123">
    <property type="entry name" value="ABC transporter transmembrane region"/>
    <property type="match status" value="2"/>
</dbReference>
<gene>
    <name evidence="13" type="ORF">LEL_10474</name>
</gene>